<protein>
    <submittedName>
        <fullName evidence="1">SDR family oxidoreductase</fullName>
    </submittedName>
</protein>
<reference evidence="1" key="1">
    <citation type="submission" date="2022-11" db="EMBL/GenBank/DDBJ databases">
        <title>beta-Carotene-producing bacterium, Jeongeuplla avenae sp. nov., alleviates the salt stress of Arabidopsis seedlings.</title>
        <authorList>
            <person name="Jiang L."/>
            <person name="Lee J."/>
        </authorList>
    </citation>
    <scope>NUCLEOTIDE SEQUENCE</scope>
    <source>
        <strain evidence="1">DY_R2A_6</strain>
    </source>
</reference>
<gene>
    <name evidence="1" type="ORF">OXU80_23460</name>
</gene>
<dbReference type="Proteomes" id="UP001163223">
    <property type="component" value="Chromosome"/>
</dbReference>
<evidence type="ECO:0000313" key="1">
    <source>
        <dbReference type="EMBL" id="WAJ27768.1"/>
    </source>
</evidence>
<evidence type="ECO:0000313" key="2">
    <source>
        <dbReference type="Proteomes" id="UP001163223"/>
    </source>
</evidence>
<organism evidence="1 2">
    <name type="scientific">Antarcticirhabdus aurantiaca</name>
    <dbReference type="NCBI Taxonomy" id="2606717"/>
    <lineage>
        <taxon>Bacteria</taxon>
        <taxon>Pseudomonadati</taxon>
        <taxon>Pseudomonadota</taxon>
        <taxon>Alphaproteobacteria</taxon>
        <taxon>Hyphomicrobiales</taxon>
        <taxon>Aurantimonadaceae</taxon>
        <taxon>Antarcticirhabdus</taxon>
    </lineage>
</organism>
<sequence>MTVDPTSRYPKPPFPEQSQPMPGRTADMTPQPDHGESSYKGAGKLQGRAAIVTGGDSGIGRAVAIAFAREGADVLISYLSEDEDAKETAKWVEEAGRRAILMPGDIQEEAHCRAIVDKAMSEFGRLDVLVNNAAHQKTIQSLDDLDAKEWDTTFRTNIYSMFFLSKAAVKVMKPGGAIINTTSINADQPTPGLLAYATTKGAIANFTAGLAGLVAEQGIRVNAVAPGPIWTPLIPSTMETEKVKSFGENTPLGRAGQPAELAGAYVLLASDEGSYITGAIIPVTGGRPML</sequence>
<dbReference type="EMBL" id="CP113520">
    <property type="protein sequence ID" value="WAJ27768.1"/>
    <property type="molecule type" value="Genomic_DNA"/>
</dbReference>
<proteinExistence type="predicted"/>
<accession>A0ACD4NLN9</accession>
<name>A0ACD4NLN9_9HYPH</name>
<keyword evidence="2" id="KW-1185">Reference proteome</keyword>